<dbReference type="Gene3D" id="3.40.50.1010">
    <property type="entry name" value="5'-nuclease"/>
    <property type="match status" value="1"/>
</dbReference>
<evidence type="ECO:0000313" key="2">
    <source>
        <dbReference type="EMBL" id="AFZ56260.1"/>
    </source>
</evidence>
<dbReference type="STRING" id="272123.Anacy_0671"/>
<sequence>MKYVLDTHALIWFLEGNLKLGANAKAILCDPDSELVIPATTLAEAVWIVERGRTSIPAPKDVILAVEADPRVVIYPLDQDVIEMTMSLSTINEMHDRQIAATALVLASKAPPHPQTRFLRSACAIAFPTLPNSELTSQRLRYRTLHIPKSDSYGALALSYITKLQTAISQVIIQSLFLVLVKDLIQ</sequence>
<dbReference type="HOGENOM" id="CLU_1451609_0_0_3"/>
<organism evidence="2 3">
    <name type="scientific">Anabaena cylindrica (strain ATCC 27899 / PCC 7122)</name>
    <dbReference type="NCBI Taxonomy" id="272123"/>
    <lineage>
        <taxon>Bacteria</taxon>
        <taxon>Bacillati</taxon>
        <taxon>Cyanobacteriota</taxon>
        <taxon>Cyanophyceae</taxon>
        <taxon>Nostocales</taxon>
        <taxon>Nostocaceae</taxon>
        <taxon>Anabaena</taxon>
    </lineage>
</organism>
<keyword evidence="3" id="KW-1185">Reference proteome</keyword>
<dbReference type="Pfam" id="PF01850">
    <property type="entry name" value="PIN"/>
    <property type="match status" value="1"/>
</dbReference>
<protein>
    <submittedName>
        <fullName evidence="2">PilT protein domain protein</fullName>
    </submittedName>
</protein>
<evidence type="ECO:0000313" key="3">
    <source>
        <dbReference type="Proteomes" id="UP000010474"/>
    </source>
</evidence>
<proteinExistence type="predicted"/>
<dbReference type="EMBL" id="CP003659">
    <property type="protein sequence ID" value="AFZ56260.1"/>
    <property type="molecule type" value="Genomic_DNA"/>
</dbReference>
<dbReference type="SUPFAM" id="SSF88723">
    <property type="entry name" value="PIN domain-like"/>
    <property type="match status" value="1"/>
</dbReference>
<dbReference type="Proteomes" id="UP000010474">
    <property type="component" value="Chromosome"/>
</dbReference>
<name>K9ZD32_ANACC</name>
<dbReference type="AlphaFoldDB" id="K9ZD32"/>
<evidence type="ECO:0000259" key="1">
    <source>
        <dbReference type="Pfam" id="PF01850"/>
    </source>
</evidence>
<gene>
    <name evidence="2" type="ordered locus">Anacy_0671</name>
</gene>
<dbReference type="KEGG" id="acy:Anacy_0671"/>
<dbReference type="PATRIC" id="fig|272123.3.peg.735"/>
<reference evidence="3" key="1">
    <citation type="journal article" date="2013" name="Proc. Natl. Acad. Sci. U.S.A.">
        <title>Improving the coverage of the cyanobacterial phylum using diversity-driven genome sequencing.</title>
        <authorList>
            <person name="Shih P.M."/>
            <person name="Wu D."/>
            <person name="Latifi A."/>
            <person name="Axen S.D."/>
            <person name="Fewer D.P."/>
            <person name="Talla E."/>
            <person name="Calteau A."/>
            <person name="Cai F."/>
            <person name="Tandeau de Marsac N."/>
            <person name="Rippka R."/>
            <person name="Herdman M."/>
            <person name="Sivonen K."/>
            <person name="Coursin T."/>
            <person name="Laurent T."/>
            <person name="Goodwin L."/>
            <person name="Nolan M."/>
            <person name="Davenport K.W."/>
            <person name="Han C.S."/>
            <person name="Rubin E.M."/>
            <person name="Eisen J.A."/>
            <person name="Woyke T."/>
            <person name="Gugger M."/>
            <person name="Kerfeld C.A."/>
        </authorList>
    </citation>
    <scope>NUCLEOTIDE SEQUENCE [LARGE SCALE GENOMIC DNA]</scope>
    <source>
        <strain evidence="3">ATCC 27899 / PCC 7122</strain>
    </source>
</reference>
<dbReference type="InterPro" id="IPR002716">
    <property type="entry name" value="PIN_dom"/>
</dbReference>
<dbReference type="eggNOG" id="COG3744">
    <property type="taxonomic scope" value="Bacteria"/>
</dbReference>
<dbReference type="InterPro" id="IPR029060">
    <property type="entry name" value="PIN-like_dom_sf"/>
</dbReference>
<feature type="domain" description="PIN" evidence="1">
    <location>
        <begin position="3"/>
        <end position="106"/>
    </location>
</feature>
<dbReference type="RefSeq" id="WP_015212913.1">
    <property type="nucleotide sequence ID" value="NC_019771.1"/>
</dbReference>
<accession>K9ZD32</accession>